<feature type="region of interest" description="Disordered" evidence="1">
    <location>
        <begin position="67"/>
        <end position="104"/>
    </location>
</feature>
<keyword evidence="2" id="KW-1133">Transmembrane helix</keyword>
<dbReference type="EMBL" id="JAAMFJ010000007">
    <property type="protein sequence ID" value="MBS9336805.1"/>
    <property type="molecule type" value="Genomic_DNA"/>
</dbReference>
<feature type="transmembrane region" description="Helical" evidence="2">
    <location>
        <begin position="111"/>
        <end position="132"/>
    </location>
</feature>
<dbReference type="PANTHER" id="PTHR40038:SF1">
    <property type="entry name" value="MEMBRANE-ASSOCIATED PROTEIN TCAA"/>
    <property type="match status" value="1"/>
</dbReference>
<feature type="compositionally biased region" description="Low complexity" evidence="1">
    <location>
        <begin position="82"/>
        <end position="95"/>
    </location>
</feature>
<keyword evidence="2" id="KW-0812">Transmembrane</keyword>
<dbReference type="PANTHER" id="PTHR40038">
    <property type="entry name" value="MEMBRANE-ASSOCIATED PROTEIN TCAA"/>
    <property type="match status" value="1"/>
</dbReference>
<sequence length="456" mass="50706">MNQQEWRDAFKKANGREPSLEEFKQAKAKSFALGNSAESAQNELKNWVRQFESDYNRKPSLQEVKERRFIPANDGQTVQGTSASNQSSAARAQGATPHRQRKNGKKKHRSIWALVIVLVLLIAGFLFGQNYYSYDASMDRAASMLKRHNLDQYSHQIVWSDSKDTLSGSEATPIANWMSEGFTKQSIKKLLANNNYGLTLQKTGTKFFFFNDYKVVATPVTMKISTSDSGLTVKVNDKVVDNDSDEDSDITVKHQAPGLYDITATGTSDGDKVKANYRNILGYERVVDIDLNAKKLSSSSSSSKSKLSKDEASTLIQSMADLMSAKGASSNSDYNSSVDADDVFVDGSDNKAYTDFSQMIDNNKTKSKRVADSVAFNSPDVQDVSSTGQNKADVTFKISEVFHYTEDTDPDNHTSGDLTQVYLLKAHVKYDKDSSKWLIDSIDSDQKKLSEQDNTK</sequence>
<dbReference type="Proteomes" id="UP000735205">
    <property type="component" value="Unassembled WGS sequence"/>
</dbReference>
<organism evidence="3 4">
    <name type="scientific">Fructobacillus papyrifericola</name>
    <dbReference type="NCBI Taxonomy" id="2713172"/>
    <lineage>
        <taxon>Bacteria</taxon>
        <taxon>Bacillati</taxon>
        <taxon>Bacillota</taxon>
        <taxon>Bacilli</taxon>
        <taxon>Lactobacillales</taxon>
        <taxon>Lactobacillaceae</taxon>
        <taxon>Fructobacillus</taxon>
    </lineage>
</organism>
<evidence type="ECO:0000313" key="3">
    <source>
        <dbReference type="EMBL" id="MBS9336805.1"/>
    </source>
</evidence>
<evidence type="ECO:0000256" key="1">
    <source>
        <dbReference type="SAM" id="MobiDB-lite"/>
    </source>
</evidence>
<gene>
    <name evidence="3" type="ORF">G6R28_06125</name>
</gene>
<proteinExistence type="predicted"/>
<evidence type="ECO:0000313" key="4">
    <source>
        <dbReference type="Proteomes" id="UP000735205"/>
    </source>
</evidence>
<name>A0ABS5QUD5_9LACO</name>
<reference evidence="3 4" key="1">
    <citation type="submission" date="2020-02" db="EMBL/GenBank/DDBJ databases">
        <title>Fructobacillus sp. isolated from paper mulberry of Taiwan.</title>
        <authorList>
            <person name="Lin S.-T."/>
        </authorList>
    </citation>
    <scope>NUCLEOTIDE SEQUENCE [LARGE SCALE GENOMIC DNA]</scope>
    <source>
        <strain evidence="3 4">M1-21</strain>
    </source>
</reference>
<comment type="caution">
    <text evidence="3">The sequence shown here is derived from an EMBL/GenBank/DDBJ whole genome shotgun (WGS) entry which is preliminary data.</text>
</comment>
<dbReference type="RefSeq" id="WP_213793354.1">
    <property type="nucleotide sequence ID" value="NZ_JAAMFJ010000007.1"/>
</dbReference>
<evidence type="ECO:0000256" key="2">
    <source>
        <dbReference type="SAM" id="Phobius"/>
    </source>
</evidence>
<keyword evidence="2" id="KW-0472">Membrane</keyword>
<accession>A0ABS5QUD5</accession>
<protein>
    <submittedName>
        <fullName evidence="3">Uncharacterized protein</fullName>
    </submittedName>
</protein>
<keyword evidence="4" id="KW-1185">Reference proteome</keyword>